<comment type="caution">
    <text evidence="3">The sequence shown here is derived from an EMBL/GenBank/DDBJ whole genome shotgun (WGS) entry which is preliminary data.</text>
</comment>
<protein>
    <submittedName>
        <fullName evidence="3">Uncharacterized protein</fullName>
    </submittedName>
</protein>
<dbReference type="InterPro" id="IPR027417">
    <property type="entry name" value="P-loop_NTPase"/>
</dbReference>
<keyword evidence="4" id="KW-1185">Reference proteome</keyword>
<feature type="region of interest" description="Disordered" evidence="2">
    <location>
        <begin position="41"/>
        <end position="76"/>
    </location>
</feature>
<evidence type="ECO:0000256" key="1">
    <source>
        <dbReference type="SAM" id="Coils"/>
    </source>
</evidence>
<feature type="compositionally biased region" description="Basic and acidic residues" evidence="2">
    <location>
        <begin position="51"/>
        <end position="76"/>
    </location>
</feature>
<evidence type="ECO:0000256" key="2">
    <source>
        <dbReference type="SAM" id="MobiDB-lite"/>
    </source>
</evidence>
<accession>A0AAD2DAL0</accession>
<name>A0AAD2DAL0_EUPCR</name>
<feature type="compositionally biased region" description="Basic and acidic residues" evidence="2">
    <location>
        <begin position="168"/>
        <end position="180"/>
    </location>
</feature>
<proteinExistence type="predicted"/>
<dbReference type="SUPFAM" id="SSF52540">
    <property type="entry name" value="P-loop containing nucleoside triphosphate hydrolases"/>
    <property type="match status" value="1"/>
</dbReference>
<sequence>MENQCNKDTRSPIVNREYTITQQRRRCSDLDKNQISEGKDAKNHNICKMTNSEKEKYRTEKTKSSHDSLLTREESKSFQKEYMESEDKEMLRVGDLDAHIVSEKMLEDVHEIRPKIQNRSETELNNKKYMVSPNDYTDNPTGCNQLKMTQSNVKTSQKNLKQKNSKFSNDEVTHQKEKKTDIKNSPNIVNKIKSGIKDIFGQVANHQNLENEHKRQESVHGIEVENYICRLINNSVMMQEDSYEDMLIDFLETQNMKELTKKYLNNRQKISNLLVIKSEIFITRGKRMLMHKVKEISKECIEWYLDRLSHLDQFKQSKVIEEILKLTEEKQSSNLKAKLLGLFCDNKMLNTSRNSRELVRFCIYASCNQFMNELKSIKPQIHIIQKEVERENRRIIDQQRSMEEEMMIRERERCLEMQEEEDLYEFIDKLQNGGEAQLQLLIEYLVKIGCSFADIKKKLMKIIDIDESVLSSHYIMSSVETIKSHKWNQDIVPYVVIGNVGCGKSSLVHYLNKNLVAERVTCYEQWNLDVKSKDAGPIISHSLSKAGTIIPRKYDLHFTNSQSIIYDTPGFNIPDSYEQEIASCLSLQQLLISNEKCKIIPCFSIYELQGRGFLFHKFLDHLSDILKLPQVNDEAPYYSKKEYYWPSVYVVTKTDVTLKNRVIVMLRRFIQDAPQHTILIEDICDKLVVFPQPVNGKFVGDLPHLIPLLQKESPVPTNIELPISDGARNKMRKLLDVWDTVLKKQMDKLFIGIIEPLIYQNSLDYDIEFLKKFETISKIEDIPEFLFEIGSPLENDTEADKSKKDVYVIIAATLSSIIPYRKNLIELSGKRESGIFEAYLENQIKHYIKEAKYILYLDFLINLKILNLGVNSSLRSKYAIVKGNETNLKNLLKSKVYNEEYLMKFLQNEMNLSYLINQIKERKQKLIDFGYDQSEHYDDIIREIGQTLIERQMMTKDSLEKDHEIKYLRETVNKQHQQLLEQQQIIEQQHEELIQKENIINELEEEIEQKNKLIDHYKAKVEEYKRKLRPSGIGGFFGKLISCCVGFVAGTFSGFVSEIKNPENYKKGYKMGKKVGSVITKTAVQSVAAGVGALKGLCDGVSKAEVKKAWNSGRDIGETISKNAVEGVVKAGGMVAGVATGGFKANFKKAAIEGFQDGQEIGKAAVETVISTATKSVGIFAGICQADIKKSVKEGFDSGVELGKGAAEFVATNVGRVAGVATGLTKAEYSKKFNTGLNQGEKFGKIIGESSAYMVGGVAGVGKGLCTANYSGSFRKGMHDGTEVGKAVGEGAAYIAGGTVGIGTGLATADYAKAAQEGYQDGVKNGGQIGDAIGRTAGNVVGFCEGGFKGVKEGYDKGHKEGYQKGREVGGKVGYFFGDTFGKVHGFIGGMGEELGHGYENGRVIGKPAGKQFIKNNPWMKAVGTEIGVVVGGCEGFWEGGKELIQEGRQKGLSKGKNYIKNSKVAKFANNCTEKIYEVNGQINEVQNSVKKQMSTLNQVGTNLTNAIKF</sequence>
<feature type="coiled-coil region" evidence="1">
    <location>
        <begin position="969"/>
        <end position="1027"/>
    </location>
</feature>
<reference evidence="3" key="1">
    <citation type="submission" date="2023-07" db="EMBL/GenBank/DDBJ databases">
        <authorList>
            <consortium name="AG Swart"/>
            <person name="Singh M."/>
            <person name="Singh A."/>
            <person name="Seah K."/>
            <person name="Emmerich C."/>
        </authorList>
    </citation>
    <scope>NUCLEOTIDE SEQUENCE</scope>
    <source>
        <strain evidence="3">DP1</strain>
    </source>
</reference>
<evidence type="ECO:0000313" key="3">
    <source>
        <dbReference type="EMBL" id="CAI2387349.1"/>
    </source>
</evidence>
<dbReference type="EMBL" id="CAMPGE010029865">
    <property type="protein sequence ID" value="CAI2387349.1"/>
    <property type="molecule type" value="Genomic_DNA"/>
</dbReference>
<dbReference type="Proteomes" id="UP001295684">
    <property type="component" value="Unassembled WGS sequence"/>
</dbReference>
<feature type="region of interest" description="Disordered" evidence="2">
    <location>
        <begin position="155"/>
        <end position="180"/>
    </location>
</feature>
<keyword evidence="1" id="KW-0175">Coiled coil</keyword>
<gene>
    <name evidence="3" type="ORF">ECRASSUSDP1_LOCUS28979</name>
</gene>
<organism evidence="3 4">
    <name type="scientific">Euplotes crassus</name>
    <dbReference type="NCBI Taxonomy" id="5936"/>
    <lineage>
        <taxon>Eukaryota</taxon>
        <taxon>Sar</taxon>
        <taxon>Alveolata</taxon>
        <taxon>Ciliophora</taxon>
        <taxon>Intramacronucleata</taxon>
        <taxon>Spirotrichea</taxon>
        <taxon>Hypotrichia</taxon>
        <taxon>Euplotida</taxon>
        <taxon>Euplotidae</taxon>
        <taxon>Moneuplotes</taxon>
    </lineage>
</organism>
<evidence type="ECO:0000313" key="4">
    <source>
        <dbReference type="Proteomes" id="UP001295684"/>
    </source>
</evidence>